<dbReference type="OMA" id="LLQWIYV"/>
<sequence>MGNRRRFSQMLTVSDGYWGFVNKLRFYRWAYAAMTLFAMFAVVVAFFDIGAGTSYAPDFLKNKPNLTTTQLDENERLLQWLYYFVPTPLALAWFLVYFGKFFFCWKIKRLRKARNYHYNLLLASIVSAILYGVFIADVLKMGLNDGPKLRSALVTAMCEFGLIFIEVFDERETRKKRHHLKRLLKEQEANAGVQTTAAVVHSPGDLELQRTARVPGGIL</sequence>
<evidence type="ECO:0000313" key="2">
    <source>
        <dbReference type="EnsemblProtists" id="PYU1_T012772"/>
    </source>
</evidence>
<dbReference type="VEuPathDB" id="FungiDB:PYU1_G012746"/>
<proteinExistence type="predicted"/>
<evidence type="ECO:0000313" key="3">
    <source>
        <dbReference type="Proteomes" id="UP000019132"/>
    </source>
</evidence>
<dbReference type="Proteomes" id="UP000019132">
    <property type="component" value="Unassembled WGS sequence"/>
</dbReference>
<feature type="transmembrane region" description="Helical" evidence="1">
    <location>
        <begin position="29"/>
        <end position="47"/>
    </location>
</feature>
<reference evidence="3" key="2">
    <citation type="submission" date="2010-04" db="EMBL/GenBank/DDBJ databases">
        <authorList>
            <person name="Buell R."/>
            <person name="Hamilton J."/>
            <person name="Hostetler J."/>
        </authorList>
    </citation>
    <scope>NUCLEOTIDE SEQUENCE [LARGE SCALE GENOMIC DNA]</scope>
    <source>
        <strain evidence="3">DAOM:BR144</strain>
    </source>
</reference>
<dbReference type="EnsemblProtists" id="PYU1_T012772">
    <property type="protein sequence ID" value="PYU1_T012772"/>
    <property type="gene ID" value="PYU1_G012746"/>
</dbReference>
<evidence type="ECO:0008006" key="4">
    <source>
        <dbReference type="Google" id="ProtNLM"/>
    </source>
</evidence>
<keyword evidence="3" id="KW-1185">Reference proteome</keyword>
<dbReference type="HOGENOM" id="CLU_1263793_0_0_1"/>
<evidence type="ECO:0000256" key="1">
    <source>
        <dbReference type="SAM" id="Phobius"/>
    </source>
</evidence>
<dbReference type="eggNOG" id="ENOG502QVMF">
    <property type="taxonomic scope" value="Eukaryota"/>
</dbReference>
<dbReference type="InParanoid" id="K3X6C3"/>
<reference evidence="2" key="3">
    <citation type="submission" date="2015-02" db="UniProtKB">
        <authorList>
            <consortium name="EnsemblProtists"/>
        </authorList>
    </citation>
    <scope>IDENTIFICATION</scope>
    <source>
        <strain evidence="2">DAOM BR144</strain>
    </source>
</reference>
<accession>K3X6C3</accession>
<dbReference type="AlphaFoldDB" id="K3X6C3"/>
<reference evidence="3" key="1">
    <citation type="journal article" date="2010" name="Genome Biol.">
        <title>Genome sequence of the necrotrophic plant pathogen Pythium ultimum reveals original pathogenicity mechanisms and effector repertoire.</title>
        <authorList>
            <person name="Levesque C.A."/>
            <person name="Brouwer H."/>
            <person name="Cano L."/>
            <person name="Hamilton J.P."/>
            <person name="Holt C."/>
            <person name="Huitema E."/>
            <person name="Raffaele S."/>
            <person name="Robideau G.P."/>
            <person name="Thines M."/>
            <person name="Win J."/>
            <person name="Zerillo M.M."/>
            <person name="Beakes G.W."/>
            <person name="Boore J.L."/>
            <person name="Busam D."/>
            <person name="Dumas B."/>
            <person name="Ferriera S."/>
            <person name="Fuerstenberg S.I."/>
            <person name="Gachon C.M."/>
            <person name="Gaulin E."/>
            <person name="Govers F."/>
            <person name="Grenville-Briggs L."/>
            <person name="Horner N."/>
            <person name="Hostetler J."/>
            <person name="Jiang R.H."/>
            <person name="Johnson J."/>
            <person name="Krajaejun T."/>
            <person name="Lin H."/>
            <person name="Meijer H.J."/>
            <person name="Moore B."/>
            <person name="Morris P."/>
            <person name="Phuntmart V."/>
            <person name="Puiu D."/>
            <person name="Shetty J."/>
            <person name="Stajich J.E."/>
            <person name="Tripathy S."/>
            <person name="Wawra S."/>
            <person name="van West P."/>
            <person name="Whitty B.R."/>
            <person name="Coutinho P.M."/>
            <person name="Henrissat B."/>
            <person name="Martin F."/>
            <person name="Thomas P.D."/>
            <person name="Tyler B.M."/>
            <person name="De Vries R.P."/>
            <person name="Kamoun S."/>
            <person name="Yandell M."/>
            <person name="Tisserat N."/>
            <person name="Buell C.R."/>
        </authorList>
    </citation>
    <scope>NUCLEOTIDE SEQUENCE</scope>
    <source>
        <strain evidence="3">DAOM:BR144</strain>
    </source>
</reference>
<protein>
    <recommendedName>
        <fullName evidence="4">RxLR effector candidate protein</fullName>
    </recommendedName>
</protein>
<feature type="transmembrane region" description="Helical" evidence="1">
    <location>
        <begin position="80"/>
        <end position="99"/>
    </location>
</feature>
<keyword evidence="1" id="KW-0812">Transmembrane</keyword>
<name>K3X6C3_GLOUD</name>
<organism evidence="2 3">
    <name type="scientific">Globisporangium ultimum (strain ATCC 200006 / CBS 805.95 / DAOM BR144)</name>
    <name type="common">Pythium ultimum</name>
    <dbReference type="NCBI Taxonomy" id="431595"/>
    <lineage>
        <taxon>Eukaryota</taxon>
        <taxon>Sar</taxon>
        <taxon>Stramenopiles</taxon>
        <taxon>Oomycota</taxon>
        <taxon>Peronosporomycetes</taxon>
        <taxon>Pythiales</taxon>
        <taxon>Pythiaceae</taxon>
        <taxon>Globisporangium</taxon>
    </lineage>
</organism>
<dbReference type="EMBL" id="GL376588">
    <property type="status" value="NOT_ANNOTATED_CDS"/>
    <property type="molecule type" value="Genomic_DNA"/>
</dbReference>
<keyword evidence="1" id="KW-1133">Transmembrane helix</keyword>
<feature type="transmembrane region" description="Helical" evidence="1">
    <location>
        <begin position="120"/>
        <end position="139"/>
    </location>
</feature>
<feature type="transmembrane region" description="Helical" evidence="1">
    <location>
        <begin position="151"/>
        <end position="168"/>
    </location>
</feature>
<keyword evidence="1" id="KW-0472">Membrane</keyword>